<dbReference type="AlphaFoldDB" id="A0AAD5WLR5"/>
<feature type="compositionally biased region" description="Basic and acidic residues" evidence="2">
    <location>
        <begin position="286"/>
        <end position="320"/>
    </location>
</feature>
<feature type="compositionally biased region" description="Polar residues" evidence="2">
    <location>
        <begin position="365"/>
        <end position="385"/>
    </location>
</feature>
<protein>
    <submittedName>
        <fullName evidence="3">Uncharacterized protein</fullName>
    </submittedName>
</protein>
<accession>A0AAD5WLR5</accession>
<feature type="compositionally biased region" description="Low complexity" evidence="2">
    <location>
        <begin position="472"/>
        <end position="487"/>
    </location>
</feature>
<sequence>MSNHDHTTFFSPQDLGDLDSPMVESDQLPSSPPFDEHFLDDLPDPANYFDDLPSSPPSLNQDVNDVEEEEESNLPYIPGAGLSVLNSPPPVSISSATLYVEAVEAGFEEPTIMPPPSPTSPLRAHAPRAQEKPPPTKLAYPHVIVDPKPGLWDALVYNFPTRDSNPKQVTLWLYQAVLRRRFENYLHALPPNDKTARLDGNELWDMNWRSLKARLPNLPDPMANAVVDDIVALRDEIENMDEDEKREMRRAMELVENHDDYSSSQEDTKMGEAAAELIDDIGTAGHESKKEHDTAVEKEKTVHAREDIEMGGADDTKQPEEQENYGAIVRRDFSIDKSEVVQAAVTTAITAPRQEDDSEAKNPVLPSSTANSQEVHGTAAQQHQDSVPGIATATDNHGDQASPFVPAPSTGPWMNMHFPTDPEVGTGVGGGSQSQGPSNNEGDDFNMSNIDPELEADNNTAHVQGEDGGGTSTNTSPNPTTTGSDSGDNMTPAPACSRKRWASLDATQENVVDDAKDTDETKEKEREKDEEEKEDAEAKWVYRRESSIKASPRVYEP</sequence>
<evidence type="ECO:0000313" key="3">
    <source>
        <dbReference type="EMBL" id="KAJ2890450.1"/>
    </source>
</evidence>
<name>A0AAD5WLR5_9PEZI</name>
<feature type="region of interest" description="Disordered" evidence="2">
    <location>
        <begin position="348"/>
        <end position="539"/>
    </location>
</feature>
<evidence type="ECO:0000256" key="1">
    <source>
        <dbReference type="SAM" id="Coils"/>
    </source>
</evidence>
<gene>
    <name evidence="3" type="ORF">MKZ38_001875</name>
</gene>
<feature type="region of interest" description="Disordered" evidence="2">
    <location>
        <begin position="1"/>
        <end position="72"/>
    </location>
</feature>
<comment type="caution">
    <text evidence="3">The sequence shown here is derived from an EMBL/GenBank/DDBJ whole genome shotgun (WGS) entry which is preliminary data.</text>
</comment>
<proteinExistence type="predicted"/>
<feature type="region of interest" description="Disordered" evidence="2">
    <location>
        <begin position="285"/>
        <end position="321"/>
    </location>
</feature>
<dbReference type="EMBL" id="JAKWBI020001537">
    <property type="protein sequence ID" value="KAJ2890450.1"/>
    <property type="molecule type" value="Genomic_DNA"/>
</dbReference>
<dbReference type="Proteomes" id="UP001201980">
    <property type="component" value="Unassembled WGS sequence"/>
</dbReference>
<keyword evidence="1" id="KW-0175">Coiled coil</keyword>
<evidence type="ECO:0000313" key="4">
    <source>
        <dbReference type="Proteomes" id="UP001201980"/>
    </source>
</evidence>
<organism evidence="3 4">
    <name type="scientific">Zalerion maritima</name>
    <dbReference type="NCBI Taxonomy" id="339359"/>
    <lineage>
        <taxon>Eukaryota</taxon>
        <taxon>Fungi</taxon>
        <taxon>Dikarya</taxon>
        <taxon>Ascomycota</taxon>
        <taxon>Pezizomycotina</taxon>
        <taxon>Sordariomycetes</taxon>
        <taxon>Lulworthiomycetidae</taxon>
        <taxon>Lulworthiales</taxon>
        <taxon>Lulworthiaceae</taxon>
        <taxon>Zalerion</taxon>
    </lineage>
</organism>
<keyword evidence="4" id="KW-1185">Reference proteome</keyword>
<feature type="coiled-coil region" evidence="1">
    <location>
        <begin position="223"/>
        <end position="250"/>
    </location>
</feature>
<evidence type="ECO:0000256" key="2">
    <source>
        <dbReference type="SAM" id="MobiDB-lite"/>
    </source>
</evidence>
<feature type="region of interest" description="Disordered" evidence="2">
    <location>
        <begin position="109"/>
        <end position="140"/>
    </location>
</feature>
<reference evidence="3" key="1">
    <citation type="submission" date="2022-07" db="EMBL/GenBank/DDBJ databases">
        <title>Draft genome sequence of Zalerion maritima ATCC 34329, a (micro)plastics degrading marine fungus.</title>
        <authorList>
            <person name="Paco A."/>
            <person name="Goncalves M.F.M."/>
            <person name="Rocha-Santos T.A.P."/>
            <person name="Alves A."/>
        </authorList>
    </citation>
    <scope>NUCLEOTIDE SEQUENCE</scope>
    <source>
        <strain evidence="3">ATCC 34329</strain>
    </source>
</reference>
<feature type="compositionally biased region" description="Basic and acidic residues" evidence="2">
    <location>
        <begin position="513"/>
        <end position="527"/>
    </location>
</feature>